<feature type="compositionally biased region" description="Basic and acidic residues" evidence="1">
    <location>
        <begin position="184"/>
        <end position="196"/>
    </location>
</feature>
<feature type="region of interest" description="Disordered" evidence="1">
    <location>
        <begin position="475"/>
        <end position="500"/>
    </location>
</feature>
<feature type="compositionally biased region" description="Polar residues" evidence="1">
    <location>
        <begin position="57"/>
        <end position="67"/>
    </location>
</feature>
<feature type="compositionally biased region" description="Polar residues" evidence="1">
    <location>
        <begin position="374"/>
        <end position="393"/>
    </location>
</feature>
<gene>
    <name evidence="2" type="ORF">PV08_11918</name>
</gene>
<accession>A0A0D1Z9X2</accession>
<evidence type="ECO:0000256" key="1">
    <source>
        <dbReference type="SAM" id="MobiDB-lite"/>
    </source>
</evidence>
<dbReference type="AlphaFoldDB" id="A0A0D1Z9X2"/>
<dbReference type="EMBL" id="KN847502">
    <property type="protein sequence ID" value="KIW09817.1"/>
    <property type="molecule type" value="Genomic_DNA"/>
</dbReference>
<feature type="region of interest" description="Disordered" evidence="1">
    <location>
        <begin position="578"/>
        <end position="610"/>
    </location>
</feature>
<dbReference type="VEuPathDB" id="FungiDB:PV08_11918"/>
<dbReference type="HOGENOM" id="CLU_354126_0_0_1"/>
<evidence type="ECO:0000313" key="3">
    <source>
        <dbReference type="Proteomes" id="UP000053328"/>
    </source>
</evidence>
<feature type="compositionally biased region" description="Polar residues" evidence="1">
    <location>
        <begin position="81"/>
        <end position="92"/>
    </location>
</feature>
<sequence length="793" mass="88045">MPGKYSHTVVLATYSSRGIFNVPSSQRSNPERDDLSGTSYSPFLKSRNGESPPAKKTSATTPSQSTPDHPRRHPRKDSSRKSTQPSNNTSSHTPRDSHNHPSGVAAQTHGVSSHGQESRPRQAEAGIESSSKPEYGLSRYSHYESDPWFIPSRQSHQIGTDAAERAIADPSEPYAMPQHRHVRKYEPRPDVSERRGLMPRSRHYRSAKAEKHVEPLLSLQQFLDLLPPRDGSSSQLDRTPPQSVFLSSSKRVTLLPGFRPAPPRCDSAPALHRRSSHLDSARPPPRTANSSDSFNRGDTSFIDSSDDSEEGEEVTGFEKLHAAHMPPSTPAGHDDFQPPFSGYHEDANSRRKIVDLTKDLRELPAMYSPRPENGANSPPVTVTKVHQMQSERSSLYPYESDVSEDFPLQKHSPPPQLRSATFQAAHLTRSQTPIYELPDNQVERIVDGLRKGPLSSDPKTQKLNVAAEERLPPLPEFSDIDDFEENPNTPSVIDPPHGRQRYYRTKGEETTKSESRISISRLTSRKSFDIGRRASLSSAIYAQGRTPSRIAGTPEPLHCDMSISSATDIPEVAPLRIRSKTPPVPTRDSRRVTSPTACPGPTIPFRPVNPTPNFGTLSVVRNPDEKTMLKVQNVSRSTTPLPAEGKASPQKFPLLQRHLLHSFSDLASMKSINVPELTRRSSYESLVSPERKGMSPEAKTPSTADFADDSWGRLSIEPARSTRRVAEFESQPAQSHDNVEKRGRSNDINHQRGPVALPPPDIYRHRPGEVQRGAVAVGGRNQSKGVFGRFIRW</sequence>
<reference evidence="2 3" key="1">
    <citation type="submission" date="2015-01" db="EMBL/GenBank/DDBJ databases">
        <title>The Genome Sequence of Exophiala spinifera CBS89968.</title>
        <authorList>
            <consortium name="The Broad Institute Genomics Platform"/>
            <person name="Cuomo C."/>
            <person name="de Hoog S."/>
            <person name="Gorbushina A."/>
            <person name="Stielow B."/>
            <person name="Teixiera M."/>
            <person name="Abouelleil A."/>
            <person name="Chapman S.B."/>
            <person name="Priest M."/>
            <person name="Young S.K."/>
            <person name="Wortman J."/>
            <person name="Nusbaum C."/>
            <person name="Birren B."/>
        </authorList>
    </citation>
    <scope>NUCLEOTIDE SEQUENCE [LARGE SCALE GENOMIC DNA]</scope>
    <source>
        <strain evidence="2 3">CBS 89968</strain>
    </source>
</reference>
<feature type="region of interest" description="Disordered" evidence="1">
    <location>
        <begin position="683"/>
        <end position="766"/>
    </location>
</feature>
<dbReference type="GeneID" id="27339001"/>
<dbReference type="OrthoDB" id="4151037at2759"/>
<protein>
    <submittedName>
        <fullName evidence="2">Uncharacterized protein</fullName>
    </submittedName>
</protein>
<feature type="compositionally biased region" description="Pro residues" evidence="1">
    <location>
        <begin position="601"/>
        <end position="610"/>
    </location>
</feature>
<name>A0A0D1Z9X2_9EURO</name>
<evidence type="ECO:0000313" key="2">
    <source>
        <dbReference type="EMBL" id="KIW09817.1"/>
    </source>
</evidence>
<feature type="compositionally biased region" description="Polar residues" evidence="1">
    <location>
        <begin position="231"/>
        <end position="251"/>
    </location>
</feature>
<dbReference type="RefSeq" id="XP_016230033.1">
    <property type="nucleotide sequence ID" value="XM_016386225.1"/>
</dbReference>
<feature type="region of interest" description="Disordered" evidence="1">
    <location>
        <begin position="14"/>
        <end position="138"/>
    </location>
</feature>
<organism evidence="2 3">
    <name type="scientific">Exophiala spinifera</name>
    <dbReference type="NCBI Taxonomy" id="91928"/>
    <lineage>
        <taxon>Eukaryota</taxon>
        <taxon>Fungi</taxon>
        <taxon>Dikarya</taxon>
        <taxon>Ascomycota</taxon>
        <taxon>Pezizomycotina</taxon>
        <taxon>Eurotiomycetes</taxon>
        <taxon>Chaetothyriomycetidae</taxon>
        <taxon>Chaetothyriales</taxon>
        <taxon>Herpotrichiellaceae</taxon>
        <taxon>Exophiala</taxon>
    </lineage>
</organism>
<dbReference type="Proteomes" id="UP000053328">
    <property type="component" value="Unassembled WGS sequence"/>
</dbReference>
<feature type="region of interest" description="Disordered" evidence="1">
    <location>
        <begin position="366"/>
        <end position="415"/>
    </location>
</feature>
<feature type="compositionally biased region" description="Polar residues" evidence="1">
    <location>
        <begin position="14"/>
        <end position="28"/>
    </location>
</feature>
<feature type="compositionally biased region" description="Polar residues" evidence="1">
    <location>
        <begin position="287"/>
        <end position="297"/>
    </location>
</feature>
<feature type="region of interest" description="Disordered" evidence="1">
    <location>
        <begin position="225"/>
        <end position="350"/>
    </location>
</feature>
<keyword evidence="3" id="KW-1185">Reference proteome</keyword>
<proteinExistence type="predicted"/>
<feature type="compositionally biased region" description="Acidic residues" evidence="1">
    <location>
        <begin position="304"/>
        <end position="315"/>
    </location>
</feature>
<feature type="region of interest" description="Disordered" evidence="1">
    <location>
        <begin position="151"/>
        <end position="211"/>
    </location>
</feature>
<feature type="compositionally biased region" description="Basic and acidic residues" evidence="1">
    <location>
        <begin position="737"/>
        <end position="750"/>
    </location>
</feature>